<dbReference type="PRINTS" id="PR00385">
    <property type="entry name" value="P450"/>
</dbReference>
<dbReference type="InterPro" id="IPR036396">
    <property type="entry name" value="Cyt_P450_sf"/>
</dbReference>
<proteinExistence type="inferred from homology"/>
<dbReference type="AlphaFoldDB" id="A0AAV3PAW5"/>
<evidence type="ECO:0000313" key="14">
    <source>
        <dbReference type="Proteomes" id="UP001454036"/>
    </source>
</evidence>
<name>A0AAV3PAW5_LITER</name>
<evidence type="ECO:0000256" key="7">
    <source>
        <dbReference type="ARBA" id="ARBA00023002"/>
    </source>
</evidence>
<dbReference type="EMBL" id="BAABME010017108">
    <property type="protein sequence ID" value="GAA0148795.1"/>
    <property type="molecule type" value="Genomic_DNA"/>
</dbReference>
<keyword evidence="8 11" id="KW-0408">Iron</keyword>
<keyword evidence="9 12" id="KW-0503">Monooxygenase</keyword>
<evidence type="ECO:0000256" key="10">
    <source>
        <dbReference type="ARBA" id="ARBA00023136"/>
    </source>
</evidence>
<evidence type="ECO:0000256" key="4">
    <source>
        <dbReference type="ARBA" id="ARBA00022692"/>
    </source>
</evidence>
<keyword evidence="3 11" id="KW-0349">Heme</keyword>
<dbReference type="PRINTS" id="PR00463">
    <property type="entry name" value="EP450I"/>
</dbReference>
<keyword evidence="4" id="KW-0812">Transmembrane</keyword>
<dbReference type="SUPFAM" id="SSF48264">
    <property type="entry name" value="Cytochrome P450"/>
    <property type="match status" value="1"/>
</dbReference>
<dbReference type="InterPro" id="IPR001128">
    <property type="entry name" value="Cyt_P450"/>
</dbReference>
<feature type="binding site" description="axial binding residue" evidence="11">
    <location>
        <position position="299"/>
    </location>
    <ligand>
        <name>heme</name>
        <dbReference type="ChEBI" id="CHEBI:30413"/>
    </ligand>
    <ligandPart>
        <name>Fe</name>
        <dbReference type="ChEBI" id="CHEBI:18248"/>
    </ligandPart>
</feature>
<keyword evidence="10" id="KW-0472">Membrane</keyword>
<keyword evidence="5 11" id="KW-0479">Metal-binding</keyword>
<organism evidence="13 14">
    <name type="scientific">Lithospermum erythrorhizon</name>
    <name type="common">Purple gromwell</name>
    <name type="synonym">Lithospermum officinale var. erythrorhizon</name>
    <dbReference type="NCBI Taxonomy" id="34254"/>
    <lineage>
        <taxon>Eukaryota</taxon>
        <taxon>Viridiplantae</taxon>
        <taxon>Streptophyta</taxon>
        <taxon>Embryophyta</taxon>
        <taxon>Tracheophyta</taxon>
        <taxon>Spermatophyta</taxon>
        <taxon>Magnoliopsida</taxon>
        <taxon>eudicotyledons</taxon>
        <taxon>Gunneridae</taxon>
        <taxon>Pentapetalae</taxon>
        <taxon>asterids</taxon>
        <taxon>lamiids</taxon>
        <taxon>Boraginales</taxon>
        <taxon>Boraginaceae</taxon>
        <taxon>Boraginoideae</taxon>
        <taxon>Lithospermeae</taxon>
        <taxon>Lithospermum</taxon>
    </lineage>
</organism>
<evidence type="ECO:0000313" key="13">
    <source>
        <dbReference type="EMBL" id="GAA0148795.1"/>
    </source>
</evidence>
<evidence type="ECO:0000256" key="9">
    <source>
        <dbReference type="ARBA" id="ARBA00023033"/>
    </source>
</evidence>
<gene>
    <name evidence="13" type="ORF">LIER_36802</name>
</gene>
<evidence type="ECO:0000256" key="5">
    <source>
        <dbReference type="ARBA" id="ARBA00022723"/>
    </source>
</evidence>
<dbReference type="InterPro" id="IPR002401">
    <property type="entry name" value="Cyt_P450_E_grp-I"/>
</dbReference>
<dbReference type="GO" id="GO:0005506">
    <property type="term" value="F:iron ion binding"/>
    <property type="evidence" value="ECO:0007669"/>
    <property type="project" value="InterPro"/>
</dbReference>
<comment type="cofactor">
    <cofactor evidence="11">
        <name>heme</name>
        <dbReference type="ChEBI" id="CHEBI:30413"/>
    </cofactor>
</comment>
<evidence type="ECO:0000256" key="2">
    <source>
        <dbReference type="ARBA" id="ARBA00010617"/>
    </source>
</evidence>
<dbReference type="GO" id="GO:0016705">
    <property type="term" value="F:oxidoreductase activity, acting on paired donors, with incorporation or reduction of molecular oxygen"/>
    <property type="evidence" value="ECO:0007669"/>
    <property type="project" value="InterPro"/>
</dbReference>
<evidence type="ECO:0000256" key="11">
    <source>
        <dbReference type="PIRSR" id="PIRSR602401-1"/>
    </source>
</evidence>
<evidence type="ECO:0000256" key="6">
    <source>
        <dbReference type="ARBA" id="ARBA00022989"/>
    </source>
</evidence>
<dbReference type="Gene3D" id="1.10.630.10">
    <property type="entry name" value="Cytochrome P450"/>
    <property type="match status" value="1"/>
</dbReference>
<accession>A0AAV3PAW5</accession>
<protein>
    <submittedName>
        <fullName evidence="13">Oxygenase</fullName>
    </submittedName>
</protein>
<evidence type="ECO:0000256" key="3">
    <source>
        <dbReference type="ARBA" id="ARBA00022617"/>
    </source>
</evidence>
<keyword evidence="6" id="KW-1133">Transmembrane helix</keyword>
<keyword evidence="7 12" id="KW-0560">Oxidoreductase</keyword>
<dbReference type="GO" id="GO:0004497">
    <property type="term" value="F:monooxygenase activity"/>
    <property type="evidence" value="ECO:0007669"/>
    <property type="project" value="UniProtKB-KW"/>
</dbReference>
<comment type="subcellular location">
    <subcellularLocation>
        <location evidence="1">Membrane</location>
    </subcellularLocation>
</comment>
<evidence type="ECO:0000256" key="8">
    <source>
        <dbReference type="ARBA" id="ARBA00023004"/>
    </source>
</evidence>
<dbReference type="Proteomes" id="UP001454036">
    <property type="component" value="Unassembled WGS sequence"/>
</dbReference>
<dbReference type="InterPro" id="IPR017972">
    <property type="entry name" value="Cyt_P450_CS"/>
</dbReference>
<evidence type="ECO:0000256" key="12">
    <source>
        <dbReference type="RuleBase" id="RU000461"/>
    </source>
</evidence>
<dbReference type="GO" id="GO:0016020">
    <property type="term" value="C:membrane"/>
    <property type="evidence" value="ECO:0007669"/>
    <property type="project" value="UniProtKB-SubCell"/>
</dbReference>
<reference evidence="13 14" key="1">
    <citation type="submission" date="2024-01" db="EMBL/GenBank/DDBJ databases">
        <title>The complete chloroplast genome sequence of Lithospermum erythrorhizon: insights into the phylogenetic relationship among Boraginaceae species and the maternal lineages of purple gromwells.</title>
        <authorList>
            <person name="Okada T."/>
            <person name="Watanabe K."/>
        </authorList>
    </citation>
    <scope>NUCLEOTIDE SEQUENCE [LARGE SCALE GENOMIC DNA]</scope>
</reference>
<evidence type="ECO:0000256" key="1">
    <source>
        <dbReference type="ARBA" id="ARBA00004370"/>
    </source>
</evidence>
<dbReference type="PANTHER" id="PTHR24282">
    <property type="entry name" value="CYTOCHROME P450 FAMILY MEMBER"/>
    <property type="match status" value="1"/>
</dbReference>
<sequence>MLPAFEIGCTEMLSKWEENMGSQGSSEVDVWPYLQVMTSDAIARTAFGSNYEEGAKIFELQREQAEHWLNVTRSLYIPGWRFIPTKRNRRIKEIARQLKVLISSIIDKRIKAMKTGEFNSADLLGILLESNFKEIEKHGNKSCGMSINEIIDECNLFFFAGQETTSVLLLWTLVLLSSYQDWQERARKEVLEFFANNGKPNYDDFNRLKIVTMILHEVMRLYPPTTELMRTTPTETRLGNVTLPAGARLSLPTLLLHHDKEMWGADAKEFKPERFAEGVSKATKGKVCYFPFGWGPRICIGQNFSMLEAKMALAMILRRFSFELSPSYAHGPYVLINLQPQYGAHIILHKL</sequence>
<dbReference type="PANTHER" id="PTHR24282:SF255">
    <property type="entry name" value="CYTOCHROME P450 72A11-RELATED"/>
    <property type="match status" value="1"/>
</dbReference>
<dbReference type="PROSITE" id="PS00086">
    <property type="entry name" value="CYTOCHROME_P450"/>
    <property type="match status" value="1"/>
</dbReference>
<dbReference type="InterPro" id="IPR050665">
    <property type="entry name" value="Cytochrome_P450_Monooxygen"/>
</dbReference>
<dbReference type="Pfam" id="PF00067">
    <property type="entry name" value="p450"/>
    <property type="match status" value="1"/>
</dbReference>
<keyword evidence="14" id="KW-1185">Reference proteome</keyword>
<comment type="caution">
    <text evidence="13">The sequence shown here is derived from an EMBL/GenBank/DDBJ whole genome shotgun (WGS) entry which is preliminary data.</text>
</comment>
<comment type="similarity">
    <text evidence="2 12">Belongs to the cytochrome P450 family.</text>
</comment>
<dbReference type="GO" id="GO:0020037">
    <property type="term" value="F:heme binding"/>
    <property type="evidence" value="ECO:0007669"/>
    <property type="project" value="InterPro"/>
</dbReference>